<evidence type="ECO:0000259" key="1">
    <source>
        <dbReference type="PROSITE" id="PS50206"/>
    </source>
</evidence>
<feature type="domain" description="Rhodanese" evidence="1">
    <location>
        <begin position="15"/>
        <end position="103"/>
    </location>
</feature>
<keyword evidence="3" id="KW-1185">Reference proteome</keyword>
<proteinExistence type="predicted"/>
<organism evidence="2 3">
    <name type="scientific">Persicobacter diffluens</name>
    <dbReference type="NCBI Taxonomy" id="981"/>
    <lineage>
        <taxon>Bacteria</taxon>
        <taxon>Pseudomonadati</taxon>
        <taxon>Bacteroidota</taxon>
        <taxon>Cytophagia</taxon>
        <taxon>Cytophagales</taxon>
        <taxon>Persicobacteraceae</taxon>
        <taxon>Persicobacter</taxon>
    </lineage>
</organism>
<dbReference type="PANTHER" id="PTHR43031:SF17">
    <property type="entry name" value="SULFURTRANSFERASE YTWF-RELATED"/>
    <property type="match status" value="1"/>
</dbReference>
<dbReference type="Gene3D" id="3.40.250.10">
    <property type="entry name" value="Rhodanese-like domain"/>
    <property type="match status" value="1"/>
</dbReference>
<evidence type="ECO:0000313" key="3">
    <source>
        <dbReference type="Proteomes" id="UP001310022"/>
    </source>
</evidence>
<sequence>MKEITVQDLKAMKDAGEDFQLVDVRENHEYELTNIDGELIPLGEVAARADEISKDKKVIVMCRSGKRSATAIEYLEDNEAYDNLYNLVGGILAYGREIDDSIVQY</sequence>
<dbReference type="EMBL" id="BQKE01000001">
    <property type="protein sequence ID" value="GJM60505.1"/>
    <property type="molecule type" value="Genomic_DNA"/>
</dbReference>
<dbReference type="AlphaFoldDB" id="A0AAN5AIJ5"/>
<gene>
    <name evidence="2" type="ORF">PEDI_10570</name>
</gene>
<reference evidence="2 3" key="1">
    <citation type="submission" date="2021-12" db="EMBL/GenBank/DDBJ databases">
        <title>Genome sequencing of bacteria with rrn-lacking chromosome and rrn-plasmid.</title>
        <authorList>
            <person name="Anda M."/>
            <person name="Iwasaki W."/>
        </authorList>
    </citation>
    <scope>NUCLEOTIDE SEQUENCE [LARGE SCALE GENOMIC DNA]</scope>
    <source>
        <strain evidence="2 3">NBRC 15940</strain>
    </source>
</reference>
<evidence type="ECO:0000313" key="2">
    <source>
        <dbReference type="EMBL" id="GJM60505.1"/>
    </source>
</evidence>
<accession>A0AAN5AIJ5</accession>
<dbReference type="InterPro" id="IPR001763">
    <property type="entry name" value="Rhodanese-like_dom"/>
</dbReference>
<name>A0AAN5AIJ5_9BACT</name>
<dbReference type="Proteomes" id="UP001310022">
    <property type="component" value="Unassembled WGS sequence"/>
</dbReference>
<dbReference type="InterPro" id="IPR050229">
    <property type="entry name" value="GlpE_sulfurtransferase"/>
</dbReference>
<dbReference type="InterPro" id="IPR036873">
    <property type="entry name" value="Rhodanese-like_dom_sf"/>
</dbReference>
<dbReference type="RefSeq" id="WP_338236237.1">
    <property type="nucleotide sequence ID" value="NZ_BQKE01000001.1"/>
</dbReference>
<dbReference type="PANTHER" id="PTHR43031">
    <property type="entry name" value="FAD-DEPENDENT OXIDOREDUCTASE"/>
    <property type="match status" value="1"/>
</dbReference>
<dbReference type="SUPFAM" id="SSF52821">
    <property type="entry name" value="Rhodanese/Cell cycle control phosphatase"/>
    <property type="match status" value="1"/>
</dbReference>
<dbReference type="PROSITE" id="PS50206">
    <property type="entry name" value="RHODANESE_3"/>
    <property type="match status" value="1"/>
</dbReference>
<dbReference type="SMART" id="SM00450">
    <property type="entry name" value="RHOD"/>
    <property type="match status" value="1"/>
</dbReference>
<protein>
    <recommendedName>
        <fullName evidence="1">Rhodanese domain-containing protein</fullName>
    </recommendedName>
</protein>
<dbReference type="Pfam" id="PF00581">
    <property type="entry name" value="Rhodanese"/>
    <property type="match status" value="1"/>
</dbReference>
<comment type="caution">
    <text evidence="2">The sequence shown here is derived from an EMBL/GenBank/DDBJ whole genome shotgun (WGS) entry which is preliminary data.</text>
</comment>